<evidence type="ECO:0000313" key="7">
    <source>
        <dbReference type="EMBL" id="KOO23253.1"/>
    </source>
</evidence>
<protein>
    <recommendedName>
        <fullName evidence="6">ATP-grasp domain-containing protein</fullName>
    </recommendedName>
</protein>
<dbReference type="OrthoDB" id="434648at2759"/>
<keyword evidence="8" id="KW-1185">Reference proteome</keyword>
<accession>A0A0M0JAJ4</accession>
<keyword evidence="2 4" id="KW-0547">Nucleotide-binding</keyword>
<dbReference type="GO" id="GO:0016874">
    <property type="term" value="F:ligase activity"/>
    <property type="evidence" value="ECO:0007669"/>
    <property type="project" value="UniProtKB-KW"/>
</dbReference>
<dbReference type="SUPFAM" id="SSF56059">
    <property type="entry name" value="Glutathione synthetase ATP-binding domain-like"/>
    <property type="match status" value="1"/>
</dbReference>
<evidence type="ECO:0000256" key="2">
    <source>
        <dbReference type="ARBA" id="ARBA00022741"/>
    </source>
</evidence>
<dbReference type="InterPro" id="IPR011761">
    <property type="entry name" value="ATP-grasp"/>
</dbReference>
<proteinExistence type="predicted"/>
<evidence type="ECO:0000259" key="6">
    <source>
        <dbReference type="PROSITE" id="PS50975"/>
    </source>
</evidence>
<dbReference type="EMBL" id="JWZX01003208">
    <property type="protein sequence ID" value="KOO23253.1"/>
    <property type="molecule type" value="Genomic_DNA"/>
</dbReference>
<reference evidence="8" key="1">
    <citation type="journal article" date="2015" name="PLoS Genet.">
        <title>Genome Sequence and Transcriptome Analyses of Chrysochromulina tobin: Metabolic Tools for Enhanced Algal Fitness in the Prominent Order Prymnesiales (Haptophyceae).</title>
        <authorList>
            <person name="Hovde B.T."/>
            <person name="Deodato C.R."/>
            <person name="Hunsperger H.M."/>
            <person name="Ryken S.A."/>
            <person name="Yost W."/>
            <person name="Jha R.K."/>
            <person name="Patterson J."/>
            <person name="Monnat R.J. Jr."/>
            <person name="Barlow S.B."/>
            <person name="Starkenburg S.R."/>
            <person name="Cattolico R.A."/>
        </authorList>
    </citation>
    <scope>NUCLEOTIDE SEQUENCE</scope>
    <source>
        <strain evidence="8">CCMP291</strain>
    </source>
</reference>
<sequence>MATDLRLVATVLCFVCTVSKFTTASPLAFLYVDPPAEAGERMSVLSEAERRGALCVQVHSSAIADMLCRDAGEADDAVVKRVRANEVPPAGEELGWAKMVLPRDVSFAGVLCGTDGGLADAERMLHALVPERSNGVLPARRDKFLANEALRAAGLAVVQQTSPGSWAAAEAFLRTLPQPPLRAVVKPRRGQASVMVGLARSLEQARHMFDRLQASKVSLDARGGGEVVVQELLVGEEFVVDVVSRAGEHKAVALWRYSKGERNGAPFVYDYDQLMPCAGPKERALVEYAFATLDALGWQWGPAHIELMSTVDGPRLIEVNAGRLNGCDGHGGMFLVRACGGVPQLEAYLDALFDEAAWNALPRAPASALLGAARLVKLISPVQGRLKRLHDEPLEGLPSLIRVEYEASEPGEYVALTIDLATCAGYALLLHADEAQVERDYQVLRQAQATLFEVED</sequence>
<dbReference type="Proteomes" id="UP000037460">
    <property type="component" value="Unassembled WGS sequence"/>
</dbReference>
<dbReference type="PROSITE" id="PS50975">
    <property type="entry name" value="ATP_GRASP"/>
    <property type="match status" value="1"/>
</dbReference>
<comment type="caution">
    <text evidence="7">The sequence shown here is derived from an EMBL/GenBank/DDBJ whole genome shotgun (WGS) entry which is preliminary data.</text>
</comment>
<dbReference type="GO" id="GO:0046872">
    <property type="term" value="F:metal ion binding"/>
    <property type="evidence" value="ECO:0007669"/>
    <property type="project" value="InterPro"/>
</dbReference>
<dbReference type="Gene3D" id="3.30.470.20">
    <property type="entry name" value="ATP-grasp fold, B domain"/>
    <property type="match status" value="1"/>
</dbReference>
<dbReference type="AlphaFoldDB" id="A0A0M0JAJ4"/>
<dbReference type="Pfam" id="PF13535">
    <property type="entry name" value="ATP-grasp_4"/>
    <property type="match status" value="1"/>
</dbReference>
<keyword evidence="1" id="KW-0436">Ligase</keyword>
<gene>
    <name evidence="7" type="ORF">Ctob_000844</name>
</gene>
<keyword evidence="5" id="KW-0732">Signal</keyword>
<evidence type="ECO:0000313" key="8">
    <source>
        <dbReference type="Proteomes" id="UP000037460"/>
    </source>
</evidence>
<keyword evidence="3 4" id="KW-0067">ATP-binding</keyword>
<feature type="chain" id="PRO_5005601721" description="ATP-grasp domain-containing protein" evidence="5">
    <location>
        <begin position="25"/>
        <end position="456"/>
    </location>
</feature>
<dbReference type="InterPro" id="IPR052032">
    <property type="entry name" value="ATP-dep_AA_Ligase"/>
</dbReference>
<organism evidence="7 8">
    <name type="scientific">Chrysochromulina tobinii</name>
    <dbReference type="NCBI Taxonomy" id="1460289"/>
    <lineage>
        <taxon>Eukaryota</taxon>
        <taxon>Haptista</taxon>
        <taxon>Haptophyta</taxon>
        <taxon>Prymnesiophyceae</taxon>
        <taxon>Prymnesiales</taxon>
        <taxon>Chrysochromulinaceae</taxon>
        <taxon>Chrysochromulina</taxon>
    </lineage>
</organism>
<evidence type="ECO:0000256" key="3">
    <source>
        <dbReference type="ARBA" id="ARBA00022840"/>
    </source>
</evidence>
<feature type="domain" description="ATP-grasp" evidence="6">
    <location>
        <begin position="147"/>
        <end position="353"/>
    </location>
</feature>
<dbReference type="GO" id="GO:0005524">
    <property type="term" value="F:ATP binding"/>
    <property type="evidence" value="ECO:0007669"/>
    <property type="project" value="UniProtKB-UniRule"/>
</dbReference>
<evidence type="ECO:0000256" key="4">
    <source>
        <dbReference type="PROSITE-ProRule" id="PRU00409"/>
    </source>
</evidence>
<evidence type="ECO:0000256" key="1">
    <source>
        <dbReference type="ARBA" id="ARBA00022598"/>
    </source>
</evidence>
<dbReference type="PANTHER" id="PTHR43585">
    <property type="entry name" value="FUMIPYRROLE BIOSYNTHESIS PROTEIN C"/>
    <property type="match status" value="1"/>
</dbReference>
<name>A0A0M0JAJ4_9EUKA</name>
<evidence type="ECO:0000256" key="5">
    <source>
        <dbReference type="SAM" id="SignalP"/>
    </source>
</evidence>
<feature type="signal peptide" evidence="5">
    <location>
        <begin position="1"/>
        <end position="24"/>
    </location>
</feature>
<dbReference type="PANTHER" id="PTHR43585:SF2">
    <property type="entry name" value="ATP-GRASP ENZYME FSQD"/>
    <property type="match status" value="1"/>
</dbReference>